<dbReference type="GeneID" id="25990020"/>
<dbReference type="Proteomes" id="UP000002748">
    <property type="component" value="Unassembled WGS sequence"/>
</dbReference>
<evidence type="ECO:0000313" key="1">
    <source>
        <dbReference type="EMBL" id="EJT45100.1"/>
    </source>
</evidence>
<dbReference type="HOGENOM" id="CLU_1361283_0_0_1"/>
<dbReference type="VEuPathDB" id="FungiDB:A1Q1_06508"/>
<organism evidence="1 2">
    <name type="scientific">Trichosporon asahii var. asahii (strain ATCC 90039 / CBS 2479 / JCM 2466 / KCTC 7840 / NBRC 103889/ NCYC 2677 / UAMH 7654)</name>
    <name type="common">Yeast</name>
    <dbReference type="NCBI Taxonomy" id="1186058"/>
    <lineage>
        <taxon>Eukaryota</taxon>
        <taxon>Fungi</taxon>
        <taxon>Dikarya</taxon>
        <taxon>Basidiomycota</taxon>
        <taxon>Agaricomycotina</taxon>
        <taxon>Tremellomycetes</taxon>
        <taxon>Trichosporonales</taxon>
        <taxon>Trichosporonaceae</taxon>
        <taxon>Trichosporon</taxon>
    </lineage>
</organism>
<accession>J4U593</accession>
<protein>
    <submittedName>
        <fullName evidence="1">Uncharacterized protein</fullName>
    </submittedName>
</protein>
<evidence type="ECO:0000313" key="2">
    <source>
        <dbReference type="Proteomes" id="UP000002748"/>
    </source>
</evidence>
<gene>
    <name evidence="1" type="ORF">A1Q1_06508</name>
</gene>
<reference evidence="1 2" key="1">
    <citation type="journal article" date="2012" name="Eukaryot. Cell">
        <title>Draft genome sequence of CBS 2479, the standard type strain of Trichosporon asahii.</title>
        <authorList>
            <person name="Yang R.Y."/>
            <person name="Li H.T."/>
            <person name="Zhu H."/>
            <person name="Zhou G.P."/>
            <person name="Wang M."/>
            <person name="Wang L."/>
        </authorList>
    </citation>
    <scope>NUCLEOTIDE SEQUENCE [LARGE SCALE GENOMIC DNA]</scope>
    <source>
        <strain evidence="2">ATCC 90039 / CBS 2479 / JCM 2466 / KCTC 7840 / NCYC 2677 / UAMH 7654</strain>
    </source>
</reference>
<proteinExistence type="predicted"/>
<dbReference type="KEGG" id="tasa:A1Q1_06508"/>
<dbReference type="EMBL" id="ALBS01000334">
    <property type="protein sequence ID" value="EJT45100.1"/>
    <property type="molecule type" value="Genomic_DNA"/>
</dbReference>
<dbReference type="RefSeq" id="XP_014177097.1">
    <property type="nucleotide sequence ID" value="XM_014321622.1"/>
</dbReference>
<sequence length="201" mass="22493">MTPPDLLVIPPVNVPPCLTFLPALPATFDTLLRHLRQRIPITGPPPIPFDLSFPPALQETLLDCMEVAHGCRKFVSGYYALQERRMGALAAVMPDSQMVIDWLELEYHIRLEVAHVSTVLVKGITTTHSIDAMIGWQLYTESMPSLFCLGWTTYPKTDRVVVTLEPAPSQDVRVAERDVIEEWLVSSPQSACDWQLTVARG</sequence>
<dbReference type="AlphaFoldDB" id="J4U593"/>
<name>J4U593_TRIAS</name>
<comment type="caution">
    <text evidence="1">The sequence shown here is derived from an EMBL/GenBank/DDBJ whole genome shotgun (WGS) entry which is preliminary data.</text>
</comment>